<dbReference type="InterPro" id="IPR000620">
    <property type="entry name" value="EamA_dom"/>
</dbReference>
<evidence type="ECO:0000313" key="8">
    <source>
        <dbReference type="EMBL" id="WXL26965.1"/>
    </source>
</evidence>
<evidence type="ECO:0000256" key="4">
    <source>
        <dbReference type="ARBA" id="ARBA00022989"/>
    </source>
</evidence>
<feature type="transmembrane region" description="Helical" evidence="6">
    <location>
        <begin position="97"/>
        <end position="118"/>
    </location>
</feature>
<evidence type="ECO:0000256" key="2">
    <source>
        <dbReference type="ARBA" id="ARBA00007362"/>
    </source>
</evidence>
<evidence type="ECO:0000313" key="9">
    <source>
        <dbReference type="Proteomes" id="UP001476583"/>
    </source>
</evidence>
<feature type="transmembrane region" description="Helical" evidence="6">
    <location>
        <begin position="248"/>
        <end position="272"/>
    </location>
</feature>
<dbReference type="PANTHER" id="PTHR32322">
    <property type="entry name" value="INNER MEMBRANE TRANSPORTER"/>
    <property type="match status" value="1"/>
</dbReference>
<protein>
    <submittedName>
        <fullName evidence="8">DMT family transporter</fullName>
    </submittedName>
</protein>
<comment type="similarity">
    <text evidence="2">Belongs to the EamA transporter family.</text>
</comment>
<dbReference type="SUPFAM" id="SSF103481">
    <property type="entry name" value="Multidrug resistance efflux transporter EmrE"/>
    <property type="match status" value="2"/>
</dbReference>
<dbReference type="EMBL" id="CP148074">
    <property type="protein sequence ID" value="WXL26965.1"/>
    <property type="molecule type" value="Genomic_DNA"/>
</dbReference>
<dbReference type="InterPro" id="IPR037185">
    <property type="entry name" value="EmrE-like"/>
</dbReference>
<dbReference type="PANTHER" id="PTHR32322:SF2">
    <property type="entry name" value="EAMA DOMAIN-CONTAINING PROTEIN"/>
    <property type="match status" value="1"/>
</dbReference>
<comment type="subcellular location">
    <subcellularLocation>
        <location evidence="1">Membrane</location>
        <topology evidence="1">Multi-pass membrane protein</topology>
    </subcellularLocation>
</comment>
<sequence length="303" mass="32765">MNHSRSLALAGLLVAILCWAGNSLVARAFAADIPPLTLAFWRWVLAFLLLFPFVALPVWNNREHIKNAGWRLLVIAVLGITGYNSFLYSAAHTTAAINITLVNTCIPLMTFIAAGLLLKEWPARHAWLGMAVAVGGLLVLISKGDPQMLLGLSFAPGDLIMLIAVADWALYSVLLRRWSTFFQPIPPLALLGVSIGLGVVCLLPLYLYEYSQGARLTVTLPNLSAIAYTAVFASLVSYLAWNHGVKVLGAAAASMTSYLMPVFTAILGWVLLNEHLQSFHWIGGGLIFGGLLLATRKVVDSGR</sequence>
<evidence type="ECO:0000256" key="3">
    <source>
        <dbReference type="ARBA" id="ARBA00022692"/>
    </source>
</evidence>
<feature type="transmembrane region" description="Helical" evidence="6">
    <location>
        <begin position="125"/>
        <end position="142"/>
    </location>
</feature>
<evidence type="ECO:0000256" key="1">
    <source>
        <dbReference type="ARBA" id="ARBA00004141"/>
    </source>
</evidence>
<feature type="transmembrane region" description="Helical" evidence="6">
    <location>
        <begin position="154"/>
        <end position="175"/>
    </location>
</feature>
<dbReference type="Pfam" id="PF00892">
    <property type="entry name" value="EamA"/>
    <property type="match status" value="2"/>
</dbReference>
<feature type="domain" description="EamA" evidence="7">
    <location>
        <begin position="156"/>
        <end position="295"/>
    </location>
</feature>
<feature type="transmembrane region" description="Helical" evidence="6">
    <location>
        <begin position="72"/>
        <end position="91"/>
    </location>
</feature>
<feature type="transmembrane region" description="Helical" evidence="6">
    <location>
        <begin position="278"/>
        <end position="295"/>
    </location>
</feature>
<accession>A0ABZ2RKM9</accession>
<feature type="transmembrane region" description="Helical" evidence="6">
    <location>
        <begin position="220"/>
        <end position="241"/>
    </location>
</feature>
<proteinExistence type="inferred from homology"/>
<dbReference type="InterPro" id="IPR050638">
    <property type="entry name" value="AA-Vitamin_Transporters"/>
</dbReference>
<evidence type="ECO:0000256" key="5">
    <source>
        <dbReference type="ARBA" id="ARBA00023136"/>
    </source>
</evidence>
<keyword evidence="5 6" id="KW-0472">Membrane</keyword>
<dbReference type="Proteomes" id="UP001476583">
    <property type="component" value="Chromosome"/>
</dbReference>
<keyword evidence="3 6" id="KW-0812">Transmembrane</keyword>
<reference evidence="8 9" key="1">
    <citation type="submission" date="2024-03" db="EMBL/GenBank/DDBJ databases">
        <title>Complete genome of BD2.</title>
        <authorList>
            <person name="Cao G."/>
        </authorList>
    </citation>
    <scope>NUCLEOTIDE SEQUENCE [LARGE SCALE GENOMIC DNA]</scope>
    <source>
        <strain evidence="8 9">BD2</strain>
    </source>
</reference>
<evidence type="ECO:0000259" key="7">
    <source>
        <dbReference type="Pfam" id="PF00892"/>
    </source>
</evidence>
<gene>
    <name evidence="8" type="ORF">WG219_05745</name>
</gene>
<organism evidence="8 9">
    <name type="scientific">Ectopseudomonas mendocina</name>
    <name type="common">Pseudomonas mendocina</name>
    <dbReference type="NCBI Taxonomy" id="300"/>
    <lineage>
        <taxon>Bacteria</taxon>
        <taxon>Pseudomonadati</taxon>
        <taxon>Pseudomonadota</taxon>
        <taxon>Gammaproteobacteria</taxon>
        <taxon>Pseudomonadales</taxon>
        <taxon>Pseudomonadaceae</taxon>
        <taxon>Ectopseudomonas</taxon>
    </lineage>
</organism>
<evidence type="ECO:0000256" key="6">
    <source>
        <dbReference type="SAM" id="Phobius"/>
    </source>
</evidence>
<feature type="transmembrane region" description="Helical" evidence="6">
    <location>
        <begin position="40"/>
        <end position="60"/>
    </location>
</feature>
<feature type="transmembrane region" description="Helical" evidence="6">
    <location>
        <begin position="187"/>
        <end position="208"/>
    </location>
</feature>
<feature type="domain" description="EamA" evidence="7">
    <location>
        <begin position="9"/>
        <end position="141"/>
    </location>
</feature>
<keyword evidence="9" id="KW-1185">Reference proteome</keyword>
<name>A0ABZ2RKM9_ECTME</name>
<keyword evidence="4 6" id="KW-1133">Transmembrane helix</keyword>